<reference evidence="10" key="1">
    <citation type="submission" date="2018-02" db="EMBL/GenBank/DDBJ databases">
        <authorList>
            <person name="Clavel T."/>
            <person name="Strowig T."/>
        </authorList>
    </citation>
    <scope>NUCLEOTIDE SEQUENCE [LARGE SCALE GENOMIC DNA]</scope>
    <source>
        <strain evidence="10">DSM 100764</strain>
    </source>
</reference>
<dbReference type="GeneID" id="93425160"/>
<dbReference type="PANTHER" id="PTHR33571:SF12">
    <property type="entry name" value="BSL3053 PROTEIN"/>
    <property type="match status" value="1"/>
</dbReference>
<keyword evidence="5" id="KW-0547">Nucleotide-binding</keyword>
<dbReference type="SUPFAM" id="SSF81301">
    <property type="entry name" value="Nucleotidyltransferase"/>
    <property type="match status" value="1"/>
</dbReference>
<keyword evidence="6" id="KW-0067">ATP-binding</keyword>
<dbReference type="InterPro" id="IPR052038">
    <property type="entry name" value="Type-VII_TA_antitoxin"/>
</dbReference>
<dbReference type="Gene3D" id="3.30.460.10">
    <property type="entry name" value="Beta Polymerase, domain 2"/>
    <property type="match status" value="1"/>
</dbReference>
<comment type="caution">
    <text evidence="9">The sequence shown here is derived from an EMBL/GenBank/DDBJ whole genome shotgun (WGS) entry which is preliminary data.</text>
</comment>
<evidence type="ECO:0000256" key="3">
    <source>
        <dbReference type="ARBA" id="ARBA00022695"/>
    </source>
</evidence>
<evidence type="ECO:0000313" key="10">
    <source>
        <dbReference type="Proteomes" id="UP000244925"/>
    </source>
</evidence>
<keyword evidence="4" id="KW-0479">Metal-binding</keyword>
<evidence type="ECO:0000313" key="9">
    <source>
        <dbReference type="EMBL" id="PWB07734.1"/>
    </source>
</evidence>
<dbReference type="AlphaFoldDB" id="A0A2V1IYF9"/>
<evidence type="ECO:0000256" key="1">
    <source>
        <dbReference type="ARBA" id="ARBA00001946"/>
    </source>
</evidence>
<protein>
    <submittedName>
        <fullName evidence="9">Nucleotidyltransferase</fullName>
    </submittedName>
</protein>
<dbReference type="Proteomes" id="UP000244925">
    <property type="component" value="Unassembled WGS sequence"/>
</dbReference>
<evidence type="ECO:0000256" key="2">
    <source>
        <dbReference type="ARBA" id="ARBA00022679"/>
    </source>
</evidence>
<evidence type="ECO:0000256" key="4">
    <source>
        <dbReference type="ARBA" id="ARBA00022723"/>
    </source>
</evidence>
<evidence type="ECO:0000256" key="6">
    <source>
        <dbReference type="ARBA" id="ARBA00022840"/>
    </source>
</evidence>
<name>A0A2V1IYF9_9BACT</name>
<organism evidence="9 10">
    <name type="scientific">Paramuribaculum intestinale</name>
    <dbReference type="NCBI Taxonomy" id="2094151"/>
    <lineage>
        <taxon>Bacteria</taxon>
        <taxon>Pseudomonadati</taxon>
        <taxon>Bacteroidota</taxon>
        <taxon>Bacteroidia</taxon>
        <taxon>Bacteroidales</taxon>
        <taxon>Muribaculaceae</taxon>
        <taxon>Paramuribaculum</taxon>
    </lineage>
</organism>
<accession>A0A2V1IYF9</accession>
<dbReference type="EMBL" id="PUBV01000010">
    <property type="protein sequence ID" value="PWB07734.1"/>
    <property type="molecule type" value="Genomic_DNA"/>
</dbReference>
<dbReference type="InterPro" id="IPR041633">
    <property type="entry name" value="Polbeta"/>
</dbReference>
<keyword evidence="2 9" id="KW-0808">Transferase</keyword>
<dbReference type="CDD" id="cd05403">
    <property type="entry name" value="NT_KNTase_like"/>
    <property type="match status" value="1"/>
</dbReference>
<dbReference type="RefSeq" id="WP_107035880.1">
    <property type="nucleotide sequence ID" value="NZ_CAOLHR010000006.1"/>
</dbReference>
<sequence length="101" mass="11896">MKLIELNLQRILDLCRKHKVKTLSVFGSILTDRFNDQSDVDLLVDFEPIDHDTFDYVGNYFDLKDSLEQLFNRKVDLIEYGKNLNPIFKALVDKKKQLIYG</sequence>
<evidence type="ECO:0000256" key="5">
    <source>
        <dbReference type="ARBA" id="ARBA00022741"/>
    </source>
</evidence>
<feature type="domain" description="Polymerase beta nucleotidyltransferase" evidence="8">
    <location>
        <begin position="10"/>
        <end position="100"/>
    </location>
</feature>
<dbReference type="GO" id="GO:0046872">
    <property type="term" value="F:metal ion binding"/>
    <property type="evidence" value="ECO:0007669"/>
    <property type="project" value="UniProtKB-KW"/>
</dbReference>
<dbReference type="GO" id="GO:0016779">
    <property type="term" value="F:nucleotidyltransferase activity"/>
    <property type="evidence" value="ECO:0007669"/>
    <property type="project" value="UniProtKB-KW"/>
</dbReference>
<keyword evidence="3" id="KW-0548">Nucleotidyltransferase</keyword>
<proteinExistence type="predicted"/>
<dbReference type="PANTHER" id="PTHR33571">
    <property type="entry name" value="SSL8005 PROTEIN"/>
    <property type="match status" value="1"/>
</dbReference>
<dbReference type="Pfam" id="PF18765">
    <property type="entry name" value="Polbeta"/>
    <property type="match status" value="1"/>
</dbReference>
<evidence type="ECO:0000256" key="7">
    <source>
        <dbReference type="ARBA" id="ARBA00022842"/>
    </source>
</evidence>
<comment type="cofactor">
    <cofactor evidence="1">
        <name>Mg(2+)</name>
        <dbReference type="ChEBI" id="CHEBI:18420"/>
    </cofactor>
</comment>
<dbReference type="GO" id="GO:0005524">
    <property type="term" value="F:ATP binding"/>
    <property type="evidence" value="ECO:0007669"/>
    <property type="project" value="UniProtKB-KW"/>
</dbReference>
<gene>
    <name evidence="9" type="ORF">C5O25_06250</name>
</gene>
<keyword evidence="7" id="KW-0460">Magnesium</keyword>
<dbReference type="InterPro" id="IPR043519">
    <property type="entry name" value="NT_sf"/>
</dbReference>
<evidence type="ECO:0000259" key="8">
    <source>
        <dbReference type="Pfam" id="PF18765"/>
    </source>
</evidence>
<keyword evidence="10" id="KW-1185">Reference proteome</keyword>